<accession>A0A9W7IXM3</accession>
<gene>
    <name evidence="1" type="ORF">HRI_004045800</name>
</gene>
<sequence>MGFQGHISLNTLSRLSALKVLSLRSNAISGSFPLNLVELKNLTTLYLQFNELSGSLPNLSVWNDLSIVDLSNNGFNGSILLKLSYLTALNLSNNSLSGDILDTDIPGLHHYDKLIN</sequence>
<keyword evidence="2" id="KW-1185">Reference proteome</keyword>
<name>A0A9W7IXM3_HIBTR</name>
<protein>
    <submittedName>
        <fullName evidence="1">Uncharacterized protein</fullName>
    </submittedName>
</protein>
<dbReference type="Pfam" id="PF00560">
    <property type="entry name" value="LRR_1"/>
    <property type="match status" value="3"/>
</dbReference>
<dbReference type="InterPro" id="IPR050994">
    <property type="entry name" value="At_inactive_RLKs"/>
</dbReference>
<reference evidence="1" key="1">
    <citation type="submission" date="2023-05" db="EMBL/GenBank/DDBJ databases">
        <title>Genome and transcriptome analyses reveal genes involved in the formation of fine ridges on petal epidermal cells in Hibiscus trionum.</title>
        <authorList>
            <person name="Koshimizu S."/>
            <person name="Masuda S."/>
            <person name="Ishii T."/>
            <person name="Shirasu K."/>
            <person name="Hoshino A."/>
            <person name="Arita M."/>
        </authorList>
    </citation>
    <scope>NUCLEOTIDE SEQUENCE</scope>
    <source>
        <strain evidence="1">Hamamatsu line</strain>
    </source>
</reference>
<dbReference type="InterPro" id="IPR001611">
    <property type="entry name" value="Leu-rich_rpt"/>
</dbReference>
<comment type="caution">
    <text evidence="1">The sequence shown here is derived from an EMBL/GenBank/DDBJ whole genome shotgun (WGS) entry which is preliminary data.</text>
</comment>
<dbReference type="AlphaFoldDB" id="A0A9W7IXM3"/>
<dbReference type="Proteomes" id="UP001165190">
    <property type="component" value="Unassembled WGS sequence"/>
</dbReference>
<dbReference type="InterPro" id="IPR032675">
    <property type="entry name" value="LRR_dom_sf"/>
</dbReference>
<proteinExistence type="predicted"/>
<dbReference type="EMBL" id="BSYR01000037">
    <property type="protein sequence ID" value="GMJ03766.1"/>
    <property type="molecule type" value="Genomic_DNA"/>
</dbReference>
<dbReference type="Gene3D" id="3.80.10.10">
    <property type="entry name" value="Ribonuclease Inhibitor"/>
    <property type="match status" value="1"/>
</dbReference>
<evidence type="ECO:0000313" key="1">
    <source>
        <dbReference type="EMBL" id="GMJ03766.1"/>
    </source>
</evidence>
<dbReference type="PANTHER" id="PTHR48010:SF1">
    <property type="entry name" value="PROTEIN KINASE DOMAIN-CONTAINING PROTEIN"/>
    <property type="match status" value="1"/>
</dbReference>
<dbReference type="OrthoDB" id="1111650at2759"/>
<dbReference type="PANTHER" id="PTHR48010">
    <property type="entry name" value="OS05G0588300 PROTEIN"/>
    <property type="match status" value="1"/>
</dbReference>
<dbReference type="SUPFAM" id="SSF52058">
    <property type="entry name" value="L domain-like"/>
    <property type="match status" value="1"/>
</dbReference>
<dbReference type="PROSITE" id="PS51450">
    <property type="entry name" value="LRR"/>
    <property type="match status" value="1"/>
</dbReference>
<evidence type="ECO:0000313" key="2">
    <source>
        <dbReference type="Proteomes" id="UP001165190"/>
    </source>
</evidence>
<organism evidence="1 2">
    <name type="scientific">Hibiscus trionum</name>
    <name type="common">Flower of an hour</name>
    <dbReference type="NCBI Taxonomy" id="183268"/>
    <lineage>
        <taxon>Eukaryota</taxon>
        <taxon>Viridiplantae</taxon>
        <taxon>Streptophyta</taxon>
        <taxon>Embryophyta</taxon>
        <taxon>Tracheophyta</taxon>
        <taxon>Spermatophyta</taxon>
        <taxon>Magnoliopsida</taxon>
        <taxon>eudicotyledons</taxon>
        <taxon>Gunneridae</taxon>
        <taxon>Pentapetalae</taxon>
        <taxon>rosids</taxon>
        <taxon>malvids</taxon>
        <taxon>Malvales</taxon>
        <taxon>Malvaceae</taxon>
        <taxon>Malvoideae</taxon>
        <taxon>Hibiscus</taxon>
    </lineage>
</organism>